<protein>
    <submittedName>
        <fullName evidence="1">Uncharacterized protein</fullName>
    </submittedName>
</protein>
<organism evidence="1">
    <name type="scientific">marine sediment metagenome</name>
    <dbReference type="NCBI Taxonomy" id="412755"/>
    <lineage>
        <taxon>unclassified sequences</taxon>
        <taxon>metagenomes</taxon>
        <taxon>ecological metagenomes</taxon>
    </lineage>
</organism>
<proteinExistence type="predicted"/>
<dbReference type="EMBL" id="LAZR01016209">
    <property type="protein sequence ID" value="KKM05487.1"/>
    <property type="molecule type" value="Genomic_DNA"/>
</dbReference>
<sequence>MRTFTVTAHSVIVGFRVHMGPFPHVRMGNIEEHQTALHLPIARDEWRNPPRHIKQCGWRWVQPRKKERTDMQLLLTPEKKSNSKRSNHALVLVDIRGKEGGTAAWTTARKSTHTCPLTQSNGGTLVQCPLCWGEYVRGHHPPRGEYFDYGPFPIPGVGIVKKGHIRYTGSHPVYPNNNTPEWAQVMLLDMEPGAIFRVHRGYEKGIANERFVRWNGSHIELGTHEELLDKHLIVEERPTTADPTLGTQVG</sequence>
<reference evidence="1" key="1">
    <citation type="journal article" date="2015" name="Nature">
        <title>Complex archaea that bridge the gap between prokaryotes and eukaryotes.</title>
        <authorList>
            <person name="Spang A."/>
            <person name="Saw J.H."/>
            <person name="Jorgensen S.L."/>
            <person name="Zaremba-Niedzwiedzka K."/>
            <person name="Martijn J."/>
            <person name="Lind A.E."/>
            <person name="van Eijk R."/>
            <person name="Schleper C."/>
            <person name="Guy L."/>
            <person name="Ettema T.J."/>
        </authorList>
    </citation>
    <scope>NUCLEOTIDE SEQUENCE</scope>
</reference>
<comment type="caution">
    <text evidence="1">The sequence shown here is derived from an EMBL/GenBank/DDBJ whole genome shotgun (WGS) entry which is preliminary data.</text>
</comment>
<evidence type="ECO:0000313" key="1">
    <source>
        <dbReference type="EMBL" id="KKM05487.1"/>
    </source>
</evidence>
<name>A0A0F9HQI5_9ZZZZ</name>
<gene>
    <name evidence="1" type="ORF">LCGC14_1753660</name>
</gene>
<accession>A0A0F9HQI5</accession>
<dbReference type="AlphaFoldDB" id="A0A0F9HQI5"/>